<accession>A0ABT0AEM8</accession>
<evidence type="ECO:0000313" key="1">
    <source>
        <dbReference type="EMBL" id="MCJ1961642.1"/>
    </source>
</evidence>
<comment type="caution">
    <text evidence="1">The sequence shown here is derived from an EMBL/GenBank/DDBJ whole genome shotgun (WGS) entry which is preliminary data.</text>
</comment>
<protein>
    <submittedName>
        <fullName evidence="1">DUF2889 domain-containing protein</fullName>
    </submittedName>
</protein>
<proteinExistence type="predicted"/>
<evidence type="ECO:0000313" key="2">
    <source>
        <dbReference type="Proteomes" id="UP001162802"/>
    </source>
</evidence>
<organism evidence="1 2">
    <name type="scientific">Novosphingobium mangrovi</name>
    <name type="common">ex Hu et al. 2023</name>
    <dbReference type="NCBI Taxonomy" id="2930094"/>
    <lineage>
        <taxon>Bacteria</taxon>
        <taxon>Pseudomonadati</taxon>
        <taxon>Pseudomonadota</taxon>
        <taxon>Alphaproteobacteria</taxon>
        <taxon>Sphingomonadales</taxon>
        <taxon>Sphingomonadaceae</taxon>
        <taxon>Novosphingobium</taxon>
    </lineage>
</organism>
<keyword evidence="2" id="KW-1185">Reference proteome</keyword>
<sequence length="231" mass="25181">MVRPAFHRAIVIRPEAGQVTALVEDDLHHMRVTLDHDGEVITCVEGEMIRAPWSTCPGARLALAETFTGAALDTAAAVGAKKQNCTHLFDIAVLAAAHARDTEPTRYDLRVEDPVEGVRPMDIARNGEVRMAWIEKDKRFLVPAAIAGLGYKEMGPWIASLAPADAEMARLLRGVAVISHGRQIPMEKQSDATRIPPNCHTFQPGQREHALRVSGIHDFTTAIHGPLDGLP</sequence>
<dbReference type="RefSeq" id="WP_243800932.1">
    <property type="nucleotide sequence ID" value="NZ_JALHAT010000024.1"/>
</dbReference>
<dbReference type="Proteomes" id="UP001162802">
    <property type="component" value="Unassembled WGS sequence"/>
</dbReference>
<gene>
    <name evidence="1" type="ORF">MTR65_13185</name>
</gene>
<dbReference type="EMBL" id="JALHAT010000024">
    <property type="protein sequence ID" value="MCJ1961642.1"/>
    <property type="molecule type" value="Genomic_DNA"/>
</dbReference>
<reference evidence="1" key="1">
    <citation type="submission" date="2022-03" db="EMBL/GenBank/DDBJ databases">
        <title>Identification of a novel bacterium isolated from mangrove sediments.</title>
        <authorList>
            <person name="Pan X."/>
        </authorList>
    </citation>
    <scope>NUCLEOTIDE SEQUENCE</scope>
    <source>
        <strain evidence="1">B2637</strain>
    </source>
</reference>
<name>A0ABT0AEM8_9SPHN</name>